<protein>
    <submittedName>
        <fullName evidence="1">Uncharacterized protein</fullName>
    </submittedName>
</protein>
<reference evidence="1 2" key="1">
    <citation type="submission" date="2020-01" db="EMBL/GenBank/DDBJ databases">
        <title>Draft genome sequence of Aspergillus udagawae IFM 53868.</title>
        <authorList>
            <person name="Takahashi H."/>
            <person name="Yaguchi T."/>
        </authorList>
    </citation>
    <scope>NUCLEOTIDE SEQUENCE [LARGE SCALE GENOMIC DNA]</scope>
    <source>
        <strain evidence="1 2">IFM 53868</strain>
    </source>
</reference>
<name>A0ABQ1B3Z7_9EURO</name>
<gene>
    <name evidence="1" type="ORF">IFM53868_07151</name>
</gene>
<keyword evidence="2" id="KW-1185">Reference proteome</keyword>
<comment type="caution">
    <text evidence="1">The sequence shown here is derived from an EMBL/GenBank/DDBJ whole genome shotgun (WGS) entry which is preliminary data.</text>
</comment>
<dbReference type="EMBL" id="BLKG01000090">
    <property type="protein sequence ID" value="GFF93335.1"/>
    <property type="molecule type" value="Genomic_DNA"/>
</dbReference>
<evidence type="ECO:0000313" key="1">
    <source>
        <dbReference type="EMBL" id="GFF93335.1"/>
    </source>
</evidence>
<sequence>MARITECFKQAIPDLPAQVTDSLVRRMSGESINPVPAVHKCLKEFLASDKPSRFLAGIGLHLCLVRPPTNYVAYLDSYDLVEIIHQTVRGEITDGLSVTTVLRELASYVVENPGLASRASVELVKTCLEETDIANADLALRGTGAIQIIHNYTDRRTSHAGHEAALIWTFPGQVLVPLFLKDVHVMTERIKRVRKKDSDSCMRKLNAVLQLQAVIREIAKEWTNCNSDNDTTIPRAWDLYDLVAVSMMLEDRLQMNWDTSGVCLGLLSYGVDNVRRHIKDDVKAAALYGRLSARALRSPNFGIQLRVLEDYITYLEH</sequence>
<evidence type="ECO:0000313" key="2">
    <source>
        <dbReference type="Proteomes" id="UP000465266"/>
    </source>
</evidence>
<dbReference type="Proteomes" id="UP000465266">
    <property type="component" value="Unassembled WGS sequence"/>
</dbReference>
<organism evidence="1 2">
    <name type="scientific">Aspergillus udagawae</name>
    <dbReference type="NCBI Taxonomy" id="91492"/>
    <lineage>
        <taxon>Eukaryota</taxon>
        <taxon>Fungi</taxon>
        <taxon>Dikarya</taxon>
        <taxon>Ascomycota</taxon>
        <taxon>Pezizomycotina</taxon>
        <taxon>Eurotiomycetes</taxon>
        <taxon>Eurotiomycetidae</taxon>
        <taxon>Eurotiales</taxon>
        <taxon>Aspergillaceae</taxon>
        <taxon>Aspergillus</taxon>
        <taxon>Aspergillus subgen. Fumigati</taxon>
    </lineage>
</organism>
<proteinExistence type="predicted"/>
<accession>A0ABQ1B3Z7</accession>